<keyword evidence="1" id="KW-1133">Transmembrane helix</keyword>
<protein>
    <recommendedName>
        <fullName evidence="5">CUB domain-containing protein</fullName>
    </recommendedName>
</protein>
<comment type="caution">
    <text evidence="3">The sequence shown here is derived from an EMBL/GenBank/DDBJ whole genome shotgun (WGS) entry which is preliminary data.</text>
</comment>
<dbReference type="Proteomes" id="UP000626109">
    <property type="component" value="Unassembled WGS sequence"/>
</dbReference>
<evidence type="ECO:0000256" key="1">
    <source>
        <dbReference type="SAM" id="Phobius"/>
    </source>
</evidence>
<name>A0A813KE64_POLGL</name>
<organism evidence="3 4">
    <name type="scientific">Polarella glacialis</name>
    <name type="common">Dinoflagellate</name>
    <dbReference type="NCBI Taxonomy" id="89957"/>
    <lineage>
        <taxon>Eukaryota</taxon>
        <taxon>Sar</taxon>
        <taxon>Alveolata</taxon>
        <taxon>Dinophyceae</taxon>
        <taxon>Suessiales</taxon>
        <taxon>Suessiaceae</taxon>
        <taxon>Polarella</taxon>
    </lineage>
</organism>
<sequence>ASLGVLLLRGSLNAWALLEAKSSSTRSRGSVLRRSPTQLRAIEDFADDSIYREEIAKMKTIRRILATQAQPDLFSQFGVIFEHWLPYILAVILGWYVYSAANPKYDSVPQGRMPSLDEWLKTKAPGMPKGSWGGRAPPPREEILAARSAEDVVLAFALERRARHRYKVFVNLMWIIICLCVLVCGTFLSVYVIGKWEEDSGWAPTAPDQLADLLPSNDTSLRSQGVWPTSWANGAKSVADDEFTSLGDQLFFSAADGKGRRALWRSNSSKPATLVAPGMLDAHSFTFVGPDVFFFAKDYETFRNPGVECLWMIAAARPASGATLVKEFESGTQLLSMFVDILSSTPLFYFKVYRRCSGLWGYTLFQSSGNTSGTVDLDASANCDVTPVGREGPYARPPTTRLASELFLA</sequence>
<gene>
    <name evidence="3" type="ORF">PGLA2088_LOCUS31914</name>
</gene>
<feature type="non-terminal residue" evidence="3">
    <location>
        <position position="409"/>
    </location>
</feature>
<evidence type="ECO:0008006" key="5">
    <source>
        <dbReference type="Google" id="ProtNLM"/>
    </source>
</evidence>
<proteinExistence type="predicted"/>
<feature type="signal peptide" evidence="2">
    <location>
        <begin position="1"/>
        <end position="16"/>
    </location>
</feature>
<dbReference type="EMBL" id="CAJNNW010029692">
    <property type="protein sequence ID" value="CAE8701161.1"/>
    <property type="molecule type" value="Genomic_DNA"/>
</dbReference>
<feature type="transmembrane region" description="Helical" evidence="1">
    <location>
        <begin position="84"/>
        <end position="101"/>
    </location>
</feature>
<keyword evidence="2" id="KW-0732">Signal</keyword>
<dbReference type="AlphaFoldDB" id="A0A813KE64"/>
<evidence type="ECO:0000313" key="3">
    <source>
        <dbReference type="EMBL" id="CAE8701161.1"/>
    </source>
</evidence>
<keyword evidence="1" id="KW-0812">Transmembrane</keyword>
<feature type="non-terminal residue" evidence="3">
    <location>
        <position position="1"/>
    </location>
</feature>
<evidence type="ECO:0000313" key="4">
    <source>
        <dbReference type="Proteomes" id="UP000626109"/>
    </source>
</evidence>
<reference evidence="3" key="1">
    <citation type="submission" date="2021-02" db="EMBL/GenBank/DDBJ databases">
        <authorList>
            <person name="Dougan E. K."/>
            <person name="Rhodes N."/>
            <person name="Thang M."/>
            <person name="Chan C."/>
        </authorList>
    </citation>
    <scope>NUCLEOTIDE SEQUENCE</scope>
</reference>
<accession>A0A813KE64</accession>
<keyword evidence="1" id="KW-0472">Membrane</keyword>
<feature type="transmembrane region" description="Helical" evidence="1">
    <location>
        <begin position="168"/>
        <end position="193"/>
    </location>
</feature>
<feature type="chain" id="PRO_5032609357" description="CUB domain-containing protein" evidence="2">
    <location>
        <begin position="17"/>
        <end position="409"/>
    </location>
</feature>
<evidence type="ECO:0000256" key="2">
    <source>
        <dbReference type="SAM" id="SignalP"/>
    </source>
</evidence>